<organism evidence="2 3">
    <name type="scientific">Marasmius crinis-equi</name>
    <dbReference type="NCBI Taxonomy" id="585013"/>
    <lineage>
        <taxon>Eukaryota</taxon>
        <taxon>Fungi</taxon>
        <taxon>Dikarya</taxon>
        <taxon>Basidiomycota</taxon>
        <taxon>Agaricomycotina</taxon>
        <taxon>Agaricomycetes</taxon>
        <taxon>Agaricomycetidae</taxon>
        <taxon>Agaricales</taxon>
        <taxon>Marasmiineae</taxon>
        <taxon>Marasmiaceae</taxon>
        <taxon>Marasmius</taxon>
    </lineage>
</organism>
<sequence>MITLYDAGPTLYSDKTLGFSPFVKMIIFTLRYKNLPYKIIEVGYDEIESTAKSIGAPPTRSKPDGSPKYTLPIIQDSTTGKVVSDSFKIAVYLDQTYPDTPKVVPDGTLVLQSVFADTLFKHYVYPVFLASRQVINTLLGEETLAAQLRILGDEFVNPKLSPEEEKQEWGKVEASFEFLGKAYGEQKGPFVMGGDKPTFADFVVAGFLVFLRETYGKDSEKWKEVSGWAGGRVGALCSEVLLKCGLA</sequence>
<dbReference type="EMBL" id="JBAHYK010001869">
    <property type="protein sequence ID" value="KAL0566528.1"/>
    <property type="molecule type" value="Genomic_DNA"/>
</dbReference>
<protein>
    <recommendedName>
        <fullName evidence="1">GST N-terminal domain-containing protein</fullName>
    </recommendedName>
</protein>
<dbReference type="Gene3D" id="1.20.1050.10">
    <property type="match status" value="1"/>
</dbReference>
<dbReference type="SUPFAM" id="SSF47616">
    <property type="entry name" value="GST C-terminal domain-like"/>
    <property type="match status" value="1"/>
</dbReference>
<dbReference type="PROSITE" id="PS50404">
    <property type="entry name" value="GST_NTER"/>
    <property type="match status" value="1"/>
</dbReference>
<dbReference type="PANTHER" id="PTHR43968">
    <property type="match status" value="1"/>
</dbReference>
<evidence type="ECO:0000313" key="2">
    <source>
        <dbReference type="EMBL" id="KAL0566528.1"/>
    </source>
</evidence>
<dbReference type="InterPro" id="IPR004045">
    <property type="entry name" value="Glutathione_S-Trfase_N"/>
</dbReference>
<dbReference type="Pfam" id="PF13409">
    <property type="entry name" value="GST_N_2"/>
    <property type="match status" value="1"/>
</dbReference>
<accession>A0ABR3EUE4</accession>
<dbReference type="SUPFAM" id="SSF52833">
    <property type="entry name" value="Thioredoxin-like"/>
    <property type="match status" value="1"/>
</dbReference>
<dbReference type="InterPro" id="IPR054416">
    <property type="entry name" value="GST_UstS-like_C"/>
</dbReference>
<name>A0ABR3EUE4_9AGAR</name>
<gene>
    <name evidence="2" type="ORF">V5O48_015483</name>
</gene>
<feature type="domain" description="GST N-terminal" evidence="1">
    <location>
        <begin position="10"/>
        <end position="101"/>
    </location>
</feature>
<dbReference type="InterPro" id="IPR036282">
    <property type="entry name" value="Glutathione-S-Trfase_C_sf"/>
</dbReference>
<dbReference type="Pfam" id="PF22041">
    <property type="entry name" value="GST_C_7"/>
    <property type="match status" value="1"/>
</dbReference>
<dbReference type="InterPro" id="IPR036249">
    <property type="entry name" value="Thioredoxin-like_sf"/>
</dbReference>
<keyword evidence="3" id="KW-1185">Reference proteome</keyword>
<dbReference type="Proteomes" id="UP001465976">
    <property type="component" value="Unassembled WGS sequence"/>
</dbReference>
<evidence type="ECO:0000259" key="1">
    <source>
        <dbReference type="PROSITE" id="PS50404"/>
    </source>
</evidence>
<dbReference type="InterPro" id="IPR050983">
    <property type="entry name" value="GST_Omega/HSP26"/>
</dbReference>
<reference evidence="2 3" key="1">
    <citation type="submission" date="2024-02" db="EMBL/GenBank/DDBJ databases">
        <title>A draft genome for the cacao thread blight pathogen Marasmius crinis-equi.</title>
        <authorList>
            <person name="Cohen S.P."/>
            <person name="Baruah I.K."/>
            <person name="Amoako-Attah I."/>
            <person name="Bukari Y."/>
            <person name="Meinhardt L.W."/>
            <person name="Bailey B.A."/>
        </authorList>
    </citation>
    <scope>NUCLEOTIDE SEQUENCE [LARGE SCALE GENOMIC DNA]</scope>
    <source>
        <strain evidence="2 3">GH-76</strain>
    </source>
</reference>
<evidence type="ECO:0000313" key="3">
    <source>
        <dbReference type="Proteomes" id="UP001465976"/>
    </source>
</evidence>
<proteinExistence type="predicted"/>
<dbReference type="PANTHER" id="PTHR43968:SF6">
    <property type="entry name" value="GLUTATHIONE S-TRANSFERASE OMEGA"/>
    <property type="match status" value="1"/>
</dbReference>
<dbReference type="CDD" id="cd00299">
    <property type="entry name" value="GST_C_family"/>
    <property type="match status" value="1"/>
</dbReference>
<dbReference type="Gene3D" id="3.40.30.10">
    <property type="entry name" value="Glutaredoxin"/>
    <property type="match status" value="1"/>
</dbReference>
<comment type="caution">
    <text evidence="2">The sequence shown here is derived from an EMBL/GenBank/DDBJ whole genome shotgun (WGS) entry which is preliminary data.</text>
</comment>